<proteinExistence type="predicted"/>
<name>A0A378XTF6_PAEPO</name>
<protein>
    <submittedName>
        <fullName evidence="1">Tail fiber protein gpS</fullName>
    </submittedName>
</protein>
<gene>
    <name evidence="1" type="primary">S 49</name>
    <name evidence="1" type="ORF">NCTC10343_01155</name>
</gene>
<dbReference type="Pfam" id="PF03406">
    <property type="entry name" value="Phage_fiber_2"/>
    <property type="match status" value="1"/>
</dbReference>
<organism evidence="1 2">
    <name type="scientific">Paenibacillus polymyxa</name>
    <name type="common">Bacillus polymyxa</name>
    <dbReference type="NCBI Taxonomy" id="1406"/>
    <lineage>
        <taxon>Bacteria</taxon>
        <taxon>Bacillati</taxon>
        <taxon>Bacillota</taxon>
        <taxon>Bacilli</taxon>
        <taxon>Bacillales</taxon>
        <taxon>Paenibacillaceae</taxon>
        <taxon>Paenibacillus</taxon>
    </lineage>
</organism>
<dbReference type="Proteomes" id="UP000254400">
    <property type="component" value="Unassembled WGS sequence"/>
</dbReference>
<evidence type="ECO:0000313" key="2">
    <source>
        <dbReference type="Proteomes" id="UP000254400"/>
    </source>
</evidence>
<dbReference type="InterPro" id="IPR005068">
    <property type="entry name" value="Phage_lambda_Stf-r2"/>
</dbReference>
<dbReference type="RefSeq" id="WP_019686376.1">
    <property type="nucleotide sequence ID" value="NZ_CP036496.1"/>
</dbReference>
<sequence>MSIQQPRRFVTTDQGHADVLNVPIDTLYANDQELAAQVENIKKDPAGNGVASKEALDNHASNTEIHVTAAKQAAWSAAEGNAKQYSRDYAAPKQHSHPASDLPSASTQARGIVQLNTSTGSTATDQAATPSAVKAANDRANEAYNRAEQAFQSGNDYKQRLVAEIIANGGSATMSEDFNSLISKIAQSAQMKYKAQTIQRGTANGDLFTMPAGFNSLASGSLLSYGPGLSSAFYMSMSQDATVLFYMLDGFGRRFDFPVHREPWKSGSTYYCTGFKIDKAVGTASVIFYTGSAQQGTGGPTISISIPGDFNLKGGVKLRCDITGSITWYYQSYLTAIGW</sequence>
<evidence type="ECO:0000313" key="1">
    <source>
        <dbReference type="EMBL" id="SUA67049.1"/>
    </source>
</evidence>
<dbReference type="GO" id="GO:0046718">
    <property type="term" value="P:symbiont entry into host cell"/>
    <property type="evidence" value="ECO:0007669"/>
    <property type="project" value="InterPro"/>
</dbReference>
<dbReference type="GeneID" id="93349954"/>
<accession>A0A378XTF6</accession>
<dbReference type="EMBL" id="UGSC01000001">
    <property type="protein sequence ID" value="SUA67049.1"/>
    <property type="molecule type" value="Genomic_DNA"/>
</dbReference>
<dbReference type="GO" id="GO:0019062">
    <property type="term" value="P:virion attachment to host cell"/>
    <property type="evidence" value="ECO:0007669"/>
    <property type="project" value="InterPro"/>
</dbReference>
<dbReference type="AlphaFoldDB" id="A0A378XTF6"/>
<reference evidence="1 2" key="1">
    <citation type="submission" date="2018-06" db="EMBL/GenBank/DDBJ databases">
        <authorList>
            <consortium name="Pathogen Informatics"/>
            <person name="Doyle S."/>
        </authorList>
    </citation>
    <scope>NUCLEOTIDE SEQUENCE [LARGE SCALE GENOMIC DNA]</scope>
    <source>
        <strain evidence="1 2">NCTC10343</strain>
    </source>
</reference>